<dbReference type="EMBL" id="LASD01000003">
    <property type="protein sequence ID" value="KKL41823.1"/>
    <property type="molecule type" value="Genomic_DNA"/>
</dbReference>
<evidence type="ECO:0000313" key="2">
    <source>
        <dbReference type="Proteomes" id="UP000034400"/>
    </source>
</evidence>
<sequence length="169" mass="17909">MHAVQTQRVAIAGEHVEEAAVPLQAVCGAMRLQPFRGQVIGGGAAILVADRNQPAAGLVLFGQRALLVGHASPGFAKRRGAGGIRLHGHFLLQRAHLFDLTQADAHLDGQVDRQIPDVIGGEILEHRGSSLRMTNESLPSGHIFQKSILQIGAIAFLDTTPKSANKANP</sequence>
<dbReference type="AlphaFoldDB" id="A0ABD4AW06"/>
<dbReference type="Proteomes" id="UP000034400">
    <property type="component" value="Unassembled WGS sequence"/>
</dbReference>
<accession>A0ABD4AW06</accession>
<gene>
    <name evidence="1" type="ORF">WR31_07285</name>
</gene>
<name>A0ABD4AW06_9BURK</name>
<protein>
    <submittedName>
        <fullName evidence="1">Uncharacterized protein</fullName>
    </submittedName>
</protein>
<organism evidence="1 2">
    <name type="scientific">Burkholderia contaminans LMG 23361</name>
    <dbReference type="NCBI Taxonomy" id="1334628"/>
    <lineage>
        <taxon>Bacteria</taxon>
        <taxon>Pseudomonadati</taxon>
        <taxon>Pseudomonadota</taxon>
        <taxon>Betaproteobacteria</taxon>
        <taxon>Burkholderiales</taxon>
        <taxon>Burkholderiaceae</taxon>
        <taxon>Burkholderia</taxon>
        <taxon>Burkholderia cepacia complex</taxon>
    </lineage>
</organism>
<proteinExistence type="predicted"/>
<comment type="caution">
    <text evidence="1">The sequence shown here is derived from an EMBL/GenBank/DDBJ whole genome shotgun (WGS) entry which is preliminary data.</text>
</comment>
<evidence type="ECO:0000313" key="1">
    <source>
        <dbReference type="EMBL" id="KKL41823.1"/>
    </source>
</evidence>
<reference evidence="1 2" key="1">
    <citation type="submission" date="2015-03" db="EMBL/GenBank/DDBJ databases">
        <title>Draft genome sequences of the Burkholderia contaminans strains LMG 23361 and FFH2055 and Burkholderia cenocepacia K56-2.</title>
        <authorList>
            <person name="Bloodworth R.A."/>
            <person name="Selin C."/>
            <person name="Lopez De Volder M.A."/>
            <person name="Degrossi J."/>
            <person name="Drevinek P."/>
            <person name="Galanternik L."/>
            <person name="Cardona S.T."/>
        </authorList>
    </citation>
    <scope>NUCLEOTIDE SEQUENCE [LARGE SCALE GENOMIC DNA]</scope>
    <source>
        <strain evidence="1 2">LMG 23361</strain>
    </source>
</reference>